<feature type="transmembrane region" description="Helical" evidence="3">
    <location>
        <begin position="437"/>
        <end position="460"/>
    </location>
</feature>
<keyword evidence="3" id="KW-0812">Transmembrane</keyword>
<evidence type="ECO:0000256" key="3">
    <source>
        <dbReference type="SAM" id="Phobius"/>
    </source>
</evidence>
<keyword evidence="2" id="KW-1015">Disulfide bond</keyword>
<dbReference type="OrthoDB" id="6080050at2759"/>
<organism evidence="5 6">
    <name type="scientific">Mytilus coruscus</name>
    <name type="common">Sea mussel</name>
    <dbReference type="NCBI Taxonomy" id="42192"/>
    <lineage>
        <taxon>Eukaryota</taxon>
        <taxon>Metazoa</taxon>
        <taxon>Spiralia</taxon>
        <taxon>Lophotrochozoa</taxon>
        <taxon>Mollusca</taxon>
        <taxon>Bivalvia</taxon>
        <taxon>Autobranchia</taxon>
        <taxon>Pteriomorphia</taxon>
        <taxon>Mytilida</taxon>
        <taxon>Mytiloidea</taxon>
        <taxon>Mytilidae</taxon>
        <taxon>Mytilinae</taxon>
        <taxon>Mytilus</taxon>
    </lineage>
</organism>
<dbReference type="InterPro" id="IPR057774">
    <property type="entry name" value="D8C_UMOD/GP2/OIT3-like"/>
</dbReference>
<dbReference type="AlphaFoldDB" id="A0A6J8DSV9"/>
<keyword evidence="3" id="KW-0472">Membrane</keyword>
<evidence type="ECO:0000256" key="2">
    <source>
        <dbReference type="ARBA" id="ARBA00023157"/>
    </source>
</evidence>
<dbReference type="EMBL" id="CACVKT020007831">
    <property type="protein sequence ID" value="CAC5411156.1"/>
    <property type="molecule type" value="Genomic_DNA"/>
</dbReference>
<reference evidence="5 6" key="1">
    <citation type="submission" date="2020-06" db="EMBL/GenBank/DDBJ databases">
        <authorList>
            <person name="Li R."/>
            <person name="Bekaert M."/>
        </authorList>
    </citation>
    <scope>NUCLEOTIDE SEQUENCE [LARGE SCALE GENOMIC DNA]</scope>
    <source>
        <strain evidence="6">wild</strain>
    </source>
</reference>
<evidence type="ECO:0000256" key="1">
    <source>
        <dbReference type="ARBA" id="ARBA00022729"/>
    </source>
</evidence>
<protein>
    <recommendedName>
        <fullName evidence="4">UMOD/GP2/OIT3-like D8C domain-containing protein</fullName>
    </recommendedName>
</protein>
<dbReference type="Pfam" id="PF23283">
    <property type="entry name" value="D8C_UMOD"/>
    <property type="match status" value="1"/>
</dbReference>
<keyword evidence="3" id="KW-1133">Transmembrane helix</keyword>
<evidence type="ECO:0000313" key="6">
    <source>
        <dbReference type="Proteomes" id="UP000507470"/>
    </source>
</evidence>
<gene>
    <name evidence="5" type="ORF">MCOR_44279</name>
</gene>
<evidence type="ECO:0000259" key="4">
    <source>
        <dbReference type="Pfam" id="PF23283"/>
    </source>
</evidence>
<evidence type="ECO:0000313" key="5">
    <source>
        <dbReference type="EMBL" id="CAC5411156.1"/>
    </source>
</evidence>
<name>A0A6J8DSV9_MYTCO</name>
<keyword evidence="1" id="KW-0732">Signal</keyword>
<proteinExistence type="predicted"/>
<keyword evidence="6" id="KW-1185">Reference proteome</keyword>
<dbReference type="Proteomes" id="UP000507470">
    <property type="component" value="Unassembled WGS sequence"/>
</dbReference>
<feature type="domain" description="UMOD/GP2/OIT3-like D8C" evidence="4">
    <location>
        <begin position="82"/>
        <end position="140"/>
    </location>
</feature>
<sequence length="534" mass="60599">MITTDILVLQKMTIVYQRLFKGSKECQNYSAINEEDKRSKDYLIDLAKDQTISDEYLDPGWYRPFSANGDKIPTSPPGKMVFPIWINGTLPTSDDGNVSREACVQTENDICEESIHIGIRNCGGYYIYFLQETLPNSSFCFGSGPVHCPIGTSSETGFYPGCSSSYPLTHVPVAVQAELLEGRSFQIPGYDPTPSLLPVFRCKFDEGSNETCIYDIYWYMNGFKITSYTNIPMKDMNTILLKHTDWIDRYKMNMEPEKYEYTFIEGEFITISFKSTVPVGCVASNKELITYCDQSFYAFQPTKNQNFGSWSKHIAMKDIIFKAHFCGITFGTTDWQDEKKLEVYGFSDGPYNSKFRSAYVRLSTSLVSILNEMWQSVKIPDIKVCAMYAIKCVEVIMLIVDNSKSYSSNWEVNKASVARKTRAASGLHMAEESTKTIIALTSSFGVIGVVICVLALLLYLKHKNSEAKIKVGVYWDSYQETGKHVENVFLSNLPKIFKENTISDLDIYIEDGRNTSVAHFKKQLPQVNYLTKNL</sequence>
<accession>A0A6J8DSV9</accession>